<dbReference type="AlphaFoldDB" id="Q701W1"/>
<proteinExistence type="predicted"/>
<accession>Q701W1</accession>
<organism evidence="1">
    <name type="scientific">uncultured crenarchaeote</name>
    <dbReference type="NCBI Taxonomy" id="29281"/>
    <lineage>
        <taxon>Archaea</taxon>
        <taxon>Thermoproteota</taxon>
        <taxon>environmental samples</taxon>
    </lineage>
</organism>
<protein>
    <submittedName>
        <fullName evidence="1">Uncharacterized protein</fullName>
    </submittedName>
</protein>
<dbReference type="EMBL" id="AJ627422">
    <property type="protein sequence ID" value="CAF28763.1"/>
    <property type="molecule type" value="Genomic_DNA"/>
</dbReference>
<sequence length="61" mass="7172">MIPSINGMTRHMQKRYFCFECGTNVLEEKMENRIAGWFGICKQCNKNNTYSIDHVKQKSLV</sequence>
<evidence type="ECO:0000313" key="1">
    <source>
        <dbReference type="EMBL" id="CAF28763.1"/>
    </source>
</evidence>
<name>Q701W1_9CREN</name>
<reference evidence="1" key="1">
    <citation type="journal article" date="2005" name="Environ. Microbiol.">
        <title>Novel genes for nitrite reductase and Amo-related proteins indicate a role of uncultivated mesophilic crenarchaeota in nitrogen cycling.</title>
        <authorList>
            <person name="Treusch A.H."/>
            <person name="Leininger S."/>
            <person name="Kletzin A."/>
            <person name="Schuster S.C."/>
            <person name="Klenk H.-P."/>
            <person name="Schleper C."/>
        </authorList>
    </citation>
    <scope>NUCLEOTIDE SEQUENCE</scope>
</reference>